<dbReference type="KEGG" id="mmec:FIU01_03580"/>
<dbReference type="InterPro" id="IPR049386">
    <property type="entry name" value="FCSD_central"/>
</dbReference>
<dbReference type="AlphaFoldDB" id="A0A5B8CRG9"/>
<dbReference type="Proteomes" id="UP000311008">
    <property type="component" value="Chromosome"/>
</dbReference>
<dbReference type="InterPro" id="IPR036188">
    <property type="entry name" value="FAD/NAD-bd_sf"/>
</dbReference>
<evidence type="ECO:0000256" key="2">
    <source>
        <dbReference type="ARBA" id="ARBA00022827"/>
    </source>
</evidence>
<keyword evidence="2" id="KW-0274">FAD</keyword>
<dbReference type="Gene3D" id="3.50.50.60">
    <property type="entry name" value="FAD/NAD(P)-binding domain"/>
    <property type="match status" value="2"/>
</dbReference>
<protein>
    <submittedName>
        <fullName evidence="6">NAD(P)/FAD-dependent oxidoreductase</fullName>
    </submittedName>
</protein>
<dbReference type="OrthoDB" id="9802771at2"/>
<feature type="domain" description="Flavocytochrome c sulphide dehydrogenase flavin-binding" evidence="4">
    <location>
        <begin position="366"/>
        <end position="430"/>
    </location>
</feature>
<dbReference type="Pfam" id="PF09242">
    <property type="entry name" value="FCSD-flav_bind"/>
    <property type="match status" value="1"/>
</dbReference>
<dbReference type="Gene3D" id="3.90.760.10">
    <property type="entry name" value="Flavocytochrome c sulphide dehydrogenase, flavin-binding domain"/>
    <property type="match status" value="1"/>
</dbReference>
<dbReference type="Pfam" id="PF21706">
    <property type="entry name" value="FCSD_central"/>
    <property type="match status" value="1"/>
</dbReference>
<dbReference type="InterPro" id="IPR052541">
    <property type="entry name" value="SQRD"/>
</dbReference>
<sequence>MKASDHRVDHPHMPSRRQFARTLIYGGLAFSGLPAFARANKPPLGHVVVVGGGFAGLTAAKYLRDWSMGNLKVSLIEPNPQFISCPQSNLVLGGSKRMDDLSFSYALARKQHGIDWIQDSVTSVDLDHKQVRLSRGNLAYDRLVIAPGVDFNYSKIAGMSEPVPDIPHAWKAGKQTLQLRQQLESMPDGGIFVMTIPAGPYRCPPGPYERACQVAHYFKHHKPRSKVIILDANADIVSKKGLFLQSFQGAYQGIIEYHNNSEILQLDVLSKTVKTDFESVQADVFNVIPPQLAGKVAQIAGLNNVDQRWCEVDFVSYASAIAPEVHIIGDSISAGLPKSAHMATSQAKICAAAIIDLQTGQAPNPLPVFANTCYSFVDDRQAIHVANVYRYDPAKKSMVAAEGGGVSSKASVQEGEYAQAWAENIWADTLT</sequence>
<evidence type="ECO:0000256" key="1">
    <source>
        <dbReference type="ARBA" id="ARBA00022630"/>
    </source>
</evidence>
<dbReference type="InterPro" id="IPR037092">
    <property type="entry name" value="FlavoCytC_S_DH_flav-bd_sf"/>
</dbReference>
<dbReference type="InterPro" id="IPR016156">
    <property type="entry name" value="FAD/NAD-linked_Rdtase_dimer_sf"/>
</dbReference>
<dbReference type="RefSeq" id="WP_140003033.1">
    <property type="nucleotide sequence ID" value="NZ_CP040946.1"/>
</dbReference>
<reference evidence="7" key="1">
    <citation type="journal article" date="2019" name="ISME J.">
        <title>Evolution in action: habitat transition from sediment to the pelagial leads to genome streamlining in Methylophilaceae.</title>
        <authorList>
            <person name="Salcher M."/>
            <person name="Schaefle D."/>
            <person name="Kaspar M."/>
            <person name="Neuenschwander S.M."/>
            <person name="Ghai R."/>
        </authorList>
    </citation>
    <scope>NUCLEOTIDE SEQUENCE [LARGE SCALE GENOMIC DNA]</scope>
    <source>
        <strain evidence="7">MMS-M-51</strain>
    </source>
</reference>
<keyword evidence="7" id="KW-1185">Reference proteome</keyword>
<dbReference type="GO" id="GO:0016491">
    <property type="term" value="F:oxidoreductase activity"/>
    <property type="evidence" value="ECO:0007669"/>
    <property type="project" value="InterPro"/>
</dbReference>
<feature type="domain" description="Sulfide dehydrogenase [flavocytochrome c] flavoprotein chain central" evidence="5">
    <location>
        <begin position="176"/>
        <end position="289"/>
    </location>
</feature>
<dbReference type="InterPro" id="IPR023753">
    <property type="entry name" value="FAD/NAD-binding_dom"/>
</dbReference>
<name>A0A5B8CRG9_9PROT</name>
<dbReference type="EMBL" id="CP040946">
    <property type="protein sequence ID" value="QDC43690.1"/>
    <property type="molecule type" value="Genomic_DNA"/>
</dbReference>
<dbReference type="Pfam" id="PF07992">
    <property type="entry name" value="Pyr_redox_2"/>
    <property type="match status" value="1"/>
</dbReference>
<evidence type="ECO:0000313" key="6">
    <source>
        <dbReference type="EMBL" id="QDC43690.1"/>
    </source>
</evidence>
<organism evidence="6 7">
    <name type="scientific">Methylophilus medardicus</name>
    <dbReference type="NCBI Taxonomy" id="2588534"/>
    <lineage>
        <taxon>Bacteria</taxon>
        <taxon>Pseudomonadati</taxon>
        <taxon>Pseudomonadota</taxon>
        <taxon>Betaproteobacteria</taxon>
        <taxon>Nitrosomonadales</taxon>
        <taxon>Methylophilaceae</taxon>
        <taxon>Methylophilus</taxon>
    </lineage>
</organism>
<evidence type="ECO:0000259" key="5">
    <source>
        <dbReference type="Pfam" id="PF21706"/>
    </source>
</evidence>
<dbReference type="InterPro" id="IPR015323">
    <property type="entry name" value="FlavoCytC_S_DH_flav-bd"/>
</dbReference>
<dbReference type="GO" id="GO:0050660">
    <property type="term" value="F:flavin adenine dinucleotide binding"/>
    <property type="evidence" value="ECO:0007669"/>
    <property type="project" value="InterPro"/>
</dbReference>
<evidence type="ECO:0000313" key="7">
    <source>
        <dbReference type="Proteomes" id="UP000311008"/>
    </source>
</evidence>
<proteinExistence type="predicted"/>
<dbReference type="PANTHER" id="PTHR43755">
    <property type="match status" value="1"/>
</dbReference>
<gene>
    <name evidence="6" type="ORF">FIU01_03580</name>
</gene>
<evidence type="ECO:0000259" key="3">
    <source>
        <dbReference type="Pfam" id="PF07992"/>
    </source>
</evidence>
<evidence type="ECO:0000259" key="4">
    <source>
        <dbReference type="Pfam" id="PF09242"/>
    </source>
</evidence>
<dbReference type="SUPFAM" id="SSF51905">
    <property type="entry name" value="FAD/NAD(P)-binding domain"/>
    <property type="match status" value="2"/>
</dbReference>
<keyword evidence="1" id="KW-0285">Flavoprotein</keyword>
<dbReference type="SUPFAM" id="SSF55424">
    <property type="entry name" value="FAD/NAD-linked reductases, dimerisation (C-terminal) domain"/>
    <property type="match status" value="1"/>
</dbReference>
<accession>A0A5B8CRG9</accession>
<feature type="domain" description="FAD/NAD(P)-binding" evidence="3">
    <location>
        <begin position="46"/>
        <end position="163"/>
    </location>
</feature>
<dbReference type="PANTHER" id="PTHR43755:SF1">
    <property type="entry name" value="FAD-DEPENDENT PYRIDINE NUCLEOTIDE-DISULPHIDE OXIDOREDUCTASE"/>
    <property type="match status" value="1"/>
</dbReference>